<reference evidence="1" key="1">
    <citation type="submission" date="2019-11" db="EMBL/GenBank/DDBJ databases">
        <title>Genomic insights into an expanded diversity of filamentous marine cyanobacteria reveals the extraordinary biosynthetic potential of Moorea and Okeania.</title>
        <authorList>
            <person name="Ferreira Leao T."/>
            <person name="Wang M."/>
            <person name="Moss N."/>
            <person name="Da Silva R."/>
            <person name="Sanders J."/>
            <person name="Nurk S."/>
            <person name="Gurevich A."/>
            <person name="Humphrey G."/>
            <person name="Reher R."/>
            <person name="Zhu Q."/>
            <person name="Belda-Ferre P."/>
            <person name="Glukhov E."/>
            <person name="Rex R."/>
            <person name="Dorrestein P.C."/>
            <person name="Knight R."/>
            <person name="Pevzner P."/>
            <person name="Gerwick W.H."/>
            <person name="Gerwick L."/>
        </authorList>
    </citation>
    <scope>NUCLEOTIDE SEQUENCE</scope>
    <source>
        <strain evidence="1">SIO1C4</strain>
    </source>
</reference>
<evidence type="ECO:0008006" key="2">
    <source>
        <dbReference type="Google" id="ProtNLM"/>
    </source>
</evidence>
<organism evidence="1">
    <name type="scientific">Symploca sp. SIO1C4</name>
    <dbReference type="NCBI Taxonomy" id="2607765"/>
    <lineage>
        <taxon>Bacteria</taxon>
        <taxon>Bacillati</taxon>
        <taxon>Cyanobacteriota</taxon>
        <taxon>Cyanophyceae</taxon>
        <taxon>Coleofasciculales</taxon>
        <taxon>Coleofasciculaceae</taxon>
        <taxon>Symploca</taxon>
    </lineage>
</organism>
<dbReference type="PANTHER" id="PTHR35745:SF1">
    <property type="entry name" value="OS04G0513000 PROTEIN"/>
    <property type="match status" value="1"/>
</dbReference>
<gene>
    <name evidence="1" type="ORF">F6J89_10195</name>
</gene>
<evidence type="ECO:0000313" key="1">
    <source>
        <dbReference type="EMBL" id="NER27987.1"/>
    </source>
</evidence>
<dbReference type="PANTHER" id="PTHR35745">
    <property type="entry name" value="BNACNNG14650D PROTEIN"/>
    <property type="match status" value="1"/>
</dbReference>
<comment type="caution">
    <text evidence="1">The sequence shown here is derived from an EMBL/GenBank/DDBJ whole genome shotgun (WGS) entry which is preliminary data.</text>
</comment>
<dbReference type="Pfam" id="PF20711">
    <property type="entry name" value="DUF6825"/>
    <property type="match status" value="1"/>
</dbReference>
<accession>A0A6B3N8M9</accession>
<dbReference type="GO" id="GO:0010027">
    <property type="term" value="P:thylakoid membrane organization"/>
    <property type="evidence" value="ECO:0007669"/>
    <property type="project" value="InterPro"/>
</dbReference>
<proteinExistence type="predicted"/>
<dbReference type="EMBL" id="JAAHFQ010000157">
    <property type="protein sequence ID" value="NER27987.1"/>
    <property type="molecule type" value="Genomic_DNA"/>
</dbReference>
<dbReference type="AlphaFoldDB" id="A0A6B3N8M9"/>
<protein>
    <recommendedName>
        <fullName evidence="2">Thylakoid lumen protein</fullName>
    </recommendedName>
</protein>
<sequence>MSNSVINSFFLGRAVAIGLNEILEESLTNALSELGKFDAEQRERLRHFVEQVQERASREAEAAVGTPSGSVMVSVNSAPVDLQATIDELRSEIARLRAELQTYRHQNQSV</sequence>
<name>A0A6B3N8M9_9CYAN</name>
<dbReference type="InterPro" id="IPR040003">
    <property type="entry name" value="PG18-like"/>
</dbReference>